<accession>A0A261F298</accession>
<dbReference type="AlphaFoldDB" id="A0A261F298"/>
<evidence type="ECO:0000256" key="1">
    <source>
        <dbReference type="SAM" id="MobiDB-lite"/>
    </source>
</evidence>
<keyword evidence="4" id="KW-1185">Reference proteome</keyword>
<dbReference type="InterPro" id="IPR011009">
    <property type="entry name" value="Kinase-like_dom_sf"/>
</dbReference>
<sequence>MLKIPESYTPWYITYVACTILKSVSLRSVLEIAALASAAMPELAVASTRGSEQFIMSGDKKDITTAVVTSIEGMEYDVSVSSSSEGKSVLKDRAKAAYVLTQSKAGVGLSFALEDYTLYIPGDSAQDVTGDNAVYITPHVDGDAVALKNLTSAQCTAAGTAIAGVHRLRPGFLRSARYRAYSAEAIQGQLSHWMTSLESAGHIPSEIIDNWRNIISTDGLWNFTACPVHGGIENGDLLFVSNSVSAIRHWENMQINDPARDLAWIFSHLNKSHRDAFIASYSRMMGSRLDNMIWLRAGLWTQMEQVGEYMRALKNADTAKILAFKSQVNSLAHQIAKNNPQRPSSERRTSLTVGDLLENPSAVQGKAETRARGGNSQKAGHTRFVVDSGQRTTTLQDDATIDRTIQTATKSRDEGSARRNWNSTPVQSESFTFTSPSEVTPVASGEQKAVSDAEAVAESLNSATIAMQEQSAAAAARHAADAQTYTSSAAYSAQKYVRVDSMGFVLDDVSSVEHGVVGASTGTDDATDAVDADDTGDAHVLEHSSSHDVPNTDDVETTVFAAQEHEDSSSTQQVD</sequence>
<dbReference type="InterPro" id="IPR002575">
    <property type="entry name" value="Aminoglycoside_PTrfase"/>
</dbReference>
<dbReference type="Proteomes" id="UP000243657">
    <property type="component" value="Unassembled WGS sequence"/>
</dbReference>
<feature type="domain" description="Aminoglycoside phosphotransferase" evidence="2">
    <location>
        <begin position="126"/>
        <end position="284"/>
    </location>
</feature>
<evidence type="ECO:0000313" key="3">
    <source>
        <dbReference type="EMBL" id="OZG53195.1"/>
    </source>
</evidence>
<reference evidence="3 4" key="1">
    <citation type="journal article" date="2017" name="BMC Genomics">
        <title>Comparative genomic and phylogenomic analyses of the Bifidobacteriaceae family.</title>
        <authorList>
            <person name="Lugli G.A."/>
            <person name="Milani C."/>
            <person name="Turroni F."/>
            <person name="Duranti S."/>
            <person name="Mancabelli L."/>
            <person name="Mangifesta M."/>
            <person name="Ferrario C."/>
            <person name="Modesto M."/>
            <person name="Mattarelli P."/>
            <person name="Jiri K."/>
            <person name="van Sinderen D."/>
            <person name="Ventura M."/>
        </authorList>
    </citation>
    <scope>NUCLEOTIDE SEQUENCE [LARGE SCALE GENOMIC DNA]</scope>
    <source>
        <strain evidence="3 4">DSM 24762</strain>
    </source>
</reference>
<organism evidence="3 4">
    <name type="scientific">Alloscardovia macacae</name>
    <dbReference type="NCBI Taxonomy" id="1160091"/>
    <lineage>
        <taxon>Bacteria</taxon>
        <taxon>Bacillati</taxon>
        <taxon>Actinomycetota</taxon>
        <taxon>Actinomycetes</taxon>
        <taxon>Bifidobacteriales</taxon>
        <taxon>Bifidobacteriaceae</taxon>
        <taxon>Alloscardovia</taxon>
    </lineage>
</organism>
<feature type="region of interest" description="Disordered" evidence="1">
    <location>
        <begin position="335"/>
        <end position="446"/>
    </location>
</feature>
<gene>
    <name evidence="3" type="ORF">ALMA_1497</name>
</gene>
<feature type="compositionally biased region" description="Polar residues" evidence="1">
    <location>
        <begin position="389"/>
        <end position="409"/>
    </location>
</feature>
<evidence type="ECO:0000259" key="2">
    <source>
        <dbReference type="Pfam" id="PF01636"/>
    </source>
</evidence>
<keyword evidence="3" id="KW-0808">Transferase</keyword>
<name>A0A261F298_9BIFI</name>
<comment type="caution">
    <text evidence="3">The sequence shown here is derived from an EMBL/GenBank/DDBJ whole genome shotgun (WGS) entry which is preliminary data.</text>
</comment>
<dbReference type="SUPFAM" id="SSF56112">
    <property type="entry name" value="Protein kinase-like (PK-like)"/>
    <property type="match status" value="1"/>
</dbReference>
<feature type="compositionally biased region" description="Basic and acidic residues" evidence="1">
    <location>
        <begin position="536"/>
        <end position="546"/>
    </location>
</feature>
<feature type="compositionally biased region" description="Polar residues" evidence="1">
    <location>
        <begin position="419"/>
        <end position="438"/>
    </location>
</feature>
<dbReference type="Pfam" id="PF01636">
    <property type="entry name" value="APH"/>
    <property type="match status" value="1"/>
</dbReference>
<dbReference type="Gene3D" id="3.90.1200.10">
    <property type="match status" value="1"/>
</dbReference>
<protein>
    <submittedName>
        <fullName evidence="3">Phosphotransferase</fullName>
    </submittedName>
</protein>
<evidence type="ECO:0000313" key="4">
    <source>
        <dbReference type="Proteomes" id="UP000243657"/>
    </source>
</evidence>
<dbReference type="EMBL" id="MWWT01000009">
    <property type="protein sequence ID" value="OZG53195.1"/>
    <property type="molecule type" value="Genomic_DNA"/>
</dbReference>
<feature type="compositionally biased region" description="Acidic residues" evidence="1">
    <location>
        <begin position="525"/>
        <end position="535"/>
    </location>
</feature>
<proteinExistence type="predicted"/>
<feature type="region of interest" description="Disordered" evidence="1">
    <location>
        <begin position="517"/>
        <end position="575"/>
    </location>
</feature>
<dbReference type="GO" id="GO:0016740">
    <property type="term" value="F:transferase activity"/>
    <property type="evidence" value="ECO:0007669"/>
    <property type="project" value="UniProtKB-KW"/>
</dbReference>